<dbReference type="EMBL" id="JAUNZN010000002">
    <property type="protein sequence ID" value="KAK4827860.1"/>
    <property type="molecule type" value="Genomic_DNA"/>
</dbReference>
<sequence length="101" mass="11701">MQYQDLRKVTFIAKRGLFLENQSCLCSVTGSYFQFSSKTHEYFNSPTNNSASTWKNRLGGQIRRKQIENAILYRYGVSYVQFSCTGNLKCLFALTFPKTMQ</sequence>
<name>A0AAN7P9R3_MYCAM</name>
<proteinExistence type="predicted"/>
<evidence type="ECO:0000313" key="2">
    <source>
        <dbReference type="Proteomes" id="UP001333110"/>
    </source>
</evidence>
<accession>A0AAN7P9R3</accession>
<dbReference type="Proteomes" id="UP001333110">
    <property type="component" value="Unassembled WGS sequence"/>
</dbReference>
<keyword evidence="2" id="KW-1185">Reference proteome</keyword>
<gene>
    <name evidence="1" type="ORF">QYF61_022010</name>
</gene>
<dbReference type="AlphaFoldDB" id="A0AAN7P9R3"/>
<evidence type="ECO:0000313" key="1">
    <source>
        <dbReference type="EMBL" id="KAK4827860.1"/>
    </source>
</evidence>
<reference evidence="1 2" key="1">
    <citation type="journal article" date="2023" name="J. Hered.">
        <title>Chromosome-level genome of the wood stork (Mycteria americana) provides insight into avian chromosome evolution.</title>
        <authorList>
            <person name="Flamio R. Jr."/>
            <person name="Ramstad K.M."/>
        </authorList>
    </citation>
    <scope>NUCLEOTIDE SEQUENCE [LARGE SCALE GENOMIC DNA]</scope>
    <source>
        <strain evidence="1">JAX WOST 10</strain>
    </source>
</reference>
<organism evidence="1 2">
    <name type="scientific">Mycteria americana</name>
    <name type="common">Wood stork</name>
    <dbReference type="NCBI Taxonomy" id="33587"/>
    <lineage>
        <taxon>Eukaryota</taxon>
        <taxon>Metazoa</taxon>
        <taxon>Chordata</taxon>
        <taxon>Craniata</taxon>
        <taxon>Vertebrata</taxon>
        <taxon>Euteleostomi</taxon>
        <taxon>Archelosauria</taxon>
        <taxon>Archosauria</taxon>
        <taxon>Dinosauria</taxon>
        <taxon>Saurischia</taxon>
        <taxon>Theropoda</taxon>
        <taxon>Coelurosauria</taxon>
        <taxon>Aves</taxon>
        <taxon>Neognathae</taxon>
        <taxon>Neoaves</taxon>
        <taxon>Aequornithes</taxon>
        <taxon>Ciconiiformes</taxon>
        <taxon>Ciconiidae</taxon>
        <taxon>Mycteria</taxon>
    </lineage>
</organism>
<protein>
    <submittedName>
        <fullName evidence="1">Uncharacterized protein</fullName>
    </submittedName>
</protein>
<comment type="caution">
    <text evidence="1">The sequence shown here is derived from an EMBL/GenBank/DDBJ whole genome shotgun (WGS) entry which is preliminary data.</text>
</comment>